<evidence type="ECO:0000313" key="1">
    <source>
        <dbReference type="EMBL" id="MBX41787.1"/>
    </source>
</evidence>
<dbReference type="AlphaFoldDB" id="A0A2P2NH27"/>
<proteinExistence type="predicted"/>
<name>A0A2P2NH27_RHIMU</name>
<accession>A0A2P2NH27</accession>
<reference evidence="1" key="1">
    <citation type="submission" date="2018-02" db="EMBL/GenBank/DDBJ databases">
        <title>Rhizophora mucronata_Transcriptome.</title>
        <authorList>
            <person name="Meera S.P."/>
            <person name="Sreeshan A."/>
            <person name="Augustine A."/>
        </authorList>
    </citation>
    <scope>NUCLEOTIDE SEQUENCE</scope>
    <source>
        <tissue evidence="1">Leaf</tissue>
    </source>
</reference>
<dbReference type="EMBL" id="GGEC01061303">
    <property type="protein sequence ID" value="MBX41787.1"/>
    <property type="molecule type" value="Transcribed_RNA"/>
</dbReference>
<sequence>MDTLNFDLANFCCLERFVSPFVELGCRGDCLSMPFGRPFADLVRKLASVYLPPDFAKSSFLLPRFEELSVLGTTGAIENRLALKVAIFIRFSSDFRPPNWPFGWTTADPLTTDSYLKPAFVLGSNFPNFWMIILGLERLRIGHRRRRLNILPSILSIVEKRGVEEHRFESCSSCRSSCW</sequence>
<organism evidence="1">
    <name type="scientific">Rhizophora mucronata</name>
    <name type="common">Asiatic mangrove</name>
    <dbReference type="NCBI Taxonomy" id="61149"/>
    <lineage>
        <taxon>Eukaryota</taxon>
        <taxon>Viridiplantae</taxon>
        <taxon>Streptophyta</taxon>
        <taxon>Embryophyta</taxon>
        <taxon>Tracheophyta</taxon>
        <taxon>Spermatophyta</taxon>
        <taxon>Magnoliopsida</taxon>
        <taxon>eudicotyledons</taxon>
        <taxon>Gunneridae</taxon>
        <taxon>Pentapetalae</taxon>
        <taxon>rosids</taxon>
        <taxon>fabids</taxon>
        <taxon>Malpighiales</taxon>
        <taxon>Rhizophoraceae</taxon>
        <taxon>Rhizophora</taxon>
    </lineage>
</organism>
<protein>
    <submittedName>
        <fullName evidence="1">Uncharacterized protein LOC105132076</fullName>
    </submittedName>
</protein>